<dbReference type="SUPFAM" id="SSF57184">
    <property type="entry name" value="Growth factor receptor domain"/>
    <property type="match status" value="1"/>
</dbReference>
<dbReference type="InterPro" id="IPR056610">
    <property type="entry name" value="Elapor1/2_TNFR-like"/>
</dbReference>
<accession>A0A2T7NU88</accession>
<dbReference type="InterPro" id="IPR056607">
    <property type="entry name" value="Elapor1/2_MRH"/>
</dbReference>
<dbReference type="Pfam" id="PF23091">
    <property type="entry name" value="TNFR_ELAPOR1_6th"/>
    <property type="match status" value="1"/>
</dbReference>
<dbReference type="GO" id="GO:0005886">
    <property type="term" value="C:plasma membrane"/>
    <property type="evidence" value="ECO:0007669"/>
    <property type="project" value="UniProtKB-SubCell"/>
</dbReference>
<keyword evidence="7" id="KW-1133">Transmembrane helix</keyword>
<evidence type="ECO:0000256" key="1">
    <source>
        <dbReference type="ARBA" id="ARBA00004251"/>
    </source>
</evidence>
<dbReference type="PROSITE" id="PS51914">
    <property type="entry name" value="MRH"/>
    <property type="match status" value="1"/>
</dbReference>
<reference evidence="9 10" key="1">
    <citation type="submission" date="2018-04" db="EMBL/GenBank/DDBJ databases">
        <title>The genome of golden apple snail Pomacea canaliculata provides insight into stress tolerance and invasive adaptation.</title>
        <authorList>
            <person name="Liu C."/>
            <person name="Liu B."/>
            <person name="Ren Y."/>
            <person name="Zhang Y."/>
            <person name="Wang H."/>
            <person name="Li S."/>
            <person name="Jiang F."/>
            <person name="Yin L."/>
            <person name="Zhang G."/>
            <person name="Qian W."/>
            <person name="Fan W."/>
        </authorList>
    </citation>
    <scope>NUCLEOTIDE SEQUENCE [LARGE SCALE GENOMIC DNA]</scope>
    <source>
        <strain evidence="9">SZHN2017</strain>
        <tissue evidence="9">Muscle</tissue>
    </source>
</reference>
<dbReference type="InterPro" id="IPR009030">
    <property type="entry name" value="Growth_fac_rcpt_cys_sf"/>
</dbReference>
<evidence type="ECO:0000313" key="9">
    <source>
        <dbReference type="EMBL" id="PVD24715.1"/>
    </source>
</evidence>
<comment type="similarity">
    <text evidence="2">Belongs to the ELAPOR family.</text>
</comment>
<dbReference type="InterPro" id="IPR056609">
    <property type="entry name" value="Elapor1-like_3rd"/>
</dbReference>
<keyword evidence="7" id="KW-0472">Membrane</keyword>
<dbReference type="Gene3D" id="2.70.130.10">
    <property type="entry name" value="Mannose-6-phosphate receptor binding domain"/>
    <property type="match status" value="1"/>
</dbReference>
<name>A0A2T7NU88_POMCA</name>
<comment type="subcellular location">
    <subcellularLocation>
        <location evidence="1">Cell membrane</location>
        <topology evidence="1">Single-pass type I membrane protein</topology>
    </subcellularLocation>
</comment>
<keyword evidence="3" id="KW-1003">Cell membrane</keyword>
<dbReference type="Pfam" id="PF23031">
    <property type="entry name" value="GBD_ELAPOR1"/>
    <property type="match status" value="1"/>
</dbReference>
<dbReference type="InterPro" id="IPR056608">
    <property type="entry name" value="Elapor1/2_GBD"/>
</dbReference>
<gene>
    <name evidence="9" type="ORF">C0Q70_15200</name>
</gene>
<dbReference type="Pfam" id="PF23087">
    <property type="entry name" value="MRH_ELAPOR1_9th"/>
    <property type="match status" value="1"/>
</dbReference>
<keyword evidence="10" id="KW-1185">Reference proteome</keyword>
<evidence type="ECO:0000256" key="4">
    <source>
        <dbReference type="ARBA" id="ARBA00022729"/>
    </source>
</evidence>
<comment type="caution">
    <text evidence="9">The sequence shown here is derived from an EMBL/GenBank/DDBJ whole genome shotgun (WGS) entry which is preliminary data.</text>
</comment>
<feature type="domain" description="MRH" evidence="8">
    <location>
        <begin position="567"/>
        <end position="760"/>
    </location>
</feature>
<dbReference type="STRING" id="400727.A0A2T7NU88"/>
<keyword evidence="7" id="KW-0812">Transmembrane</keyword>
<feature type="transmembrane region" description="Helical" evidence="7">
    <location>
        <begin position="805"/>
        <end position="832"/>
    </location>
</feature>
<keyword evidence="4" id="KW-0732">Signal</keyword>
<dbReference type="EMBL" id="PZQS01000009">
    <property type="protein sequence ID" value="PVD24715.1"/>
    <property type="molecule type" value="Genomic_DNA"/>
</dbReference>
<evidence type="ECO:0000256" key="7">
    <source>
        <dbReference type="SAM" id="Phobius"/>
    </source>
</evidence>
<dbReference type="SMART" id="SM01411">
    <property type="entry name" value="Ephrin_rec_like"/>
    <property type="match status" value="4"/>
</dbReference>
<dbReference type="SUPFAM" id="SSF50911">
    <property type="entry name" value="Mannose 6-phosphate receptor domain"/>
    <property type="match status" value="1"/>
</dbReference>
<dbReference type="OrthoDB" id="439917at2759"/>
<dbReference type="PANTHER" id="PTHR22727">
    <property type="entry name" value="PROTEIN CBG13728"/>
    <property type="match status" value="1"/>
</dbReference>
<dbReference type="PANTHER" id="PTHR22727:SF15">
    <property type="entry name" value="MRH DOMAIN-CONTAINING PROTEIN"/>
    <property type="match status" value="1"/>
</dbReference>
<keyword evidence="6" id="KW-0325">Glycoprotein</keyword>
<dbReference type="Pfam" id="PF23032">
    <property type="entry name" value="GBD_ELAPOR1-like_3rd"/>
    <property type="match status" value="1"/>
</dbReference>
<evidence type="ECO:0000256" key="6">
    <source>
        <dbReference type="ARBA" id="ARBA00023180"/>
    </source>
</evidence>
<evidence type="ECO:0000313" key="10">
    <source>
        <dbReference type="Proteomes" id="UP000245119"/>
    </source>
</evidence>
<sequence length="915" mass="100962">MKQVASDKMPTCQSSDFHYEYTECDSEGGRWRVSVPKPGTCEGGAPNPPVRGKDCSFTCSSGQFLDLNDNQECRPCPAGTYSLGGGVRFDDWDKLPDGFSVSTEGLDNTMLWHKSAKDSEVNCTKYSWRSHGAYIYSLPGSCTATLTFSTKLVKAGHVTFEYQYVDPETIFHFIVQNDQCQASEDENSSRWPEATEEGKWSSVTVDLKTGMNVLQWRVIGALSDMVGAQKPVFIRKIEVTGVAFTSQCTKCRNGTYSSGGTAFCAPCDANKYSAHGATQCEPCKANEYSEIGSAFCKPRPPCTQYDYYEFQTPCDAKKQSSCQHQPAACPPCNPGMHPVNNSCEFCPEGQYSDGALECRPCPASTSPEYGIDYKWWTTLPPNVTSHCIALGMNKCSESAGWQPAGDHIKTNFGPNDRNVFLVMSAYVAGFRGEPSTAEGKPTVLADVRFTFEVNCSADCELLFVTDSSGKNTIVQSWVGTVHRQEYVYKIHSNDPVTLSWAFQPISYEDVMESSPAAEDGQYVDPDTNLCKECPADTVLPSSNSWGKESCKACGDGLKAVNKRVCKSDCHFTDKAGRHYDFTPLDGVQYVQGGRLFTASGTLYYHGFNITLCNVKNDKLPTCLNNVTSDPQMLNLPGKVSAMICRATMIPQTDPKKPLVSTQPVSLATHLTKIVSNVSLAEMYKLEGFNAEVTDLDVHFYYKSEIPTMACPEGRTTIISLSCDPDEKANNSIQLPPKCADGTCDGCTFHFLWKTVHACPRCTRNDYEVVRGECVGGEQYIHYYPPSFCMPASDDDLKPMKQKCQMIPFAIMVAIPVTLGVGLILILLLIYCWSRNKKLEYKYSKLVESSGGRDGELPGVESCGMEEGEEEESVHFADSKGPRLLQKIRLKISGIKNKDEDNPFIAVQMHEKLPLT</sequence>
<dbReference type="InterPro" id="IPR009011">
    <property type="entry name" value="Man6P_isomerase_rcpt-bd_dom_sf"/>
</dbReference>
<evidence type="ECO:0000256" key="3">
    <source>
        <dbReference type="ARBA" id="ARBA00022475"/>
    </source>
</evidence>
<evidence type="ECO:0000256" key="5">
    <source>
        <dbReference type="ARBA" id="ARBA00023157"/>
    </source>
</evidence>
<organism evidence="9 10">
    <name type="scientific">Pomacea canaliculata</name>
    <name type="common">Golden apple snail</name>
    <dbReference type="NCBI Taxonomy" id="400727"/>
    <lineage>
        <taxon>Eukaryota</taxon>
        <taxon>Metazoa</taxon>
        <taxon>Spiralia</taxon>
        <taxon>Lophotrochozoa</taxon>
        <taxon>Mollusca</taxon>
        <taxon>Gastropoda</taxon>
        <taxon>Caenogastropoda</taxon>
        <taxon>Architaenioglossa</taxon>
        <taxon>Ampullarioidea</taxon>
        <taxon>Ampullariidae</taxon>
        <taxon>Pomacea</taxon>
    </lineage>
</organism>
<protein>
    <recommendedName>
        <fullName evidence="8">MRH domain-containing protein</fullName>
    </recommendedName>
</protein>
<dbReference type="Proteomes" id="UP000245119">
    <property type="component" value="Linkage Group LG9"/>
</dbReference>
<evidence type="ECO:0000259" key="8">
    <source>
        <dbReference type="PROSITE" id="PS51914"/>
    </source>
</evidence>
<evidence type="ECO:0000256" key="2">
    <source>
        <dbReference type="ARBA" id="ARBA00007627"/>
    </source>
</evidence>
<dbReference type="InterPro" id="IPR039181">
    <property type="entry name" value="Elapor1/2"/>
</dbReference>
<dbReference type="InterPro" id="IPR044865">
    <property type="entry name" value="MRH_dom"/>
</dbReference>
<proteinExistence type="inferred from homology"/>
<keyword evidence="5" id="KW-1015">Disulfide bond</keyword>
<dbReference type="AlphaFoldDB" id="A0A2T7NU88"/>